<evidence type="ECO:0000313" key="1">
    <source>
        <dbReference type="EMBL" id="GAH96973.1"/>
    </source>
</evidence>
<reference evidence="1" key="1">
    <citation type="journal article" date="2014" name="Front. Microbiol.">
        <title>High frequency of phylogenetically diverse reductive dehalogenase-homologous genes in deep subseafloor sedimentary metagenomes.</title>
        <authorList>
            <person name="Kawai M."/>
            <person name="Futagami T."/>
            <person name="Toyoda A."/>
            <person name="Takaki Y."/>
            <person name="Nishi S."/>
            <person name="Hori S."/>
            <person name="Arai W."/>
            <person name="Tsubouchi T."/>
            <person name="Morono Y."/>
            <person name="Uchiyama I."/>
            <person name="Ito T."/>
            <person name="Fujiyama A."/>
            <person name="Inagaki F."/>
            <person name="Takami H."/>
        </authorList>
    </citation>
    <scope>NUCLEOTIDE SEQUENCE</scope>
    <source>
        <strain evidence="1">Expedition CK06-06</strain>
    </source>
</reference>
<sequence>KPFLDTAFPQALLDLRRDINKFPPASRIKPQL</sequence>
<comment type="caution">
    <text evidence="1">The sequence shown here is derived from an EMBL/GenBank/DDBJ whole genome shotgun (WGS) entry which is preliminary data.</text>
</comment>
<dbReference type="EMBL" id="BARU01049877">
    <property type="protein sequence ID" value="GAH96973.1"/>
    <property type="molecule type" value="Genomic_DNA"/>
</dbReference>
<feature type="non-terminal residue" evidence="1">
    <location>
        <position position="32"/>
    </location>
</feature>
<accession>X1LS87</accession>
<organism evidence="1">
    <name type="scientific">marine sediment metagenome</name>
    <dbReference type="NCBI Taxonomy" id="412755"/>
    <lineage>
        <taxon>unclassified sequences</taxon>
        <taxon>metagenomes</taxon>
        <taxon>ecological metagenomes</taxon>
    </lineage>
</organism>
<gene>
    <name evidence="1" type="ORF">S03H2_73093</name>
</gene>
<dbReference type="AlphaFoldDB" id="X1LS87"/>
<feature type="non-terminal residue" evidence="1">
    <location>
        <position position="1"/>
    </location>
</feature>
<name>X1LS87_9ZZZZ</name>
<protein>
    <submittedName>
        <fullName evidence="1">Uncharacterized protein</fullName>
    </submittedName>
</protein>
<proteinExistence type="predicted"/>